<dbReference type="Proteomes" id="UP000177625">
    <property type="component" value="Unassembled WGS sequence"/>
</dbReference>
<organism evidence="1 2">
    <name type="scientific">Rhynchosporium secalis</name>
    <name type="common">Barley scald fungus</name>
    <dbReference type="NCBI Taxonomy" id="38038"/>
    <lineage>
        <taxon>Eukaryota</taxon>
        <taxon>Fungi</taxon>
        <taxon>Dikarya</taxon>
        <taxon>Ascomycota</taxon>
        <taxon>Pezizomycotina</taxon>
        <taxon>Leotiomycetes</taxon>
        <taxon>Helotiales</taxon>
        <taxon>Ploettnerulaceae</taxon>
        <taxon>Rhynchosporium</taxon>
    </lineage>
</organism>
<sequence length="102" mass="11318">MDEKREVWWRKRTPNFSMTELYTNDAVANGKASVSGSGITEDCGLYVDSSAMLGFETNSVQRVPSGSVGIFFFVDSTYLCTLSFATRPVYVTLPSHEIFSVL</sequence>
<keyword evidence="2" id="KW-1185">Reference proteome</keyword>
<reference evidence="2" key="1">
    <citation type="submission" date="2016-03" db="EMBL/GenBank/DDBJ databases">
        <authorList>
            <person name="Guldener U."/>
        </authorList>
    </citation>
    <scope>NUCLEOTIDE SEQUENCE [LARGE SCALE GENOMIC DNA]</scope>
</reference>
<evidence type="ECO:0000313" key="2">
    <source>
        <dbReference type="Proteomes" id="UP000177625"/>
    </source>
</evidence>
<proteinExistence type="predicted"/>
<accession>A0A1E1LYF6</accession>
<dbReference type="EMBL" id="FJVC01000059">
    <property type="protein sequence ID" value="CZT41892.1"/>
    <property type="molecule type" value="Genomic_DNA"/>
</dbReference>
<evidence type="ECO:0000313" key="1">
    <source>
        <dbReference type="EMBL" id="CZT41892.1"/>
    </source>
</evidence>
<protein>
    <submittedName>
        <fullName evidence="1">Uncharacterized protein</fullName>
    </submittedName>
</protein>
<gene>
    <name evidence="1" type="ORF">RSE6_01701</name>
</gene>
<name>A0A1E1LYF6_RHYSE</name>
<dbReference type="AlphaFoldDB" id="A0A1E1LYF6"/>